<sequence length="113" mass="12707">MHCCFGRITLTSASKASTIVPSATRSFISQTSRCRRRCAKLARISFMGLVCSSGSKAQRKVLVRCAEVYFKVLVRCVEVYLNSINYNSFKHTVIVTYLDNCTLHSLHSLLSHK</sequence>
<accession>A0A075AP33</accession>
<evidence type="ECO:0000313" key="2">
    <source>
        <dbReference type="Proteomes" id="UP000030755"/>
    </source>
</evidence>
<proteinExistence type="predicted"/>
<keyword evidence="2" id="KW-1185">Reference proteome</keyword>
<dbReference type="EMBL" id="KE561209">
    <property type="protein sequence ID" value="EPZ31699.1"/>
    <property type="molecule type" value="Genomic_DNA"/>
</dbReference>
<evidence type="ECO:0000313" key="1">
    <source>
        <dbReference type="EMBL" id="EPZ31699.1"/>
    </source>
</evidence>
<organism evidence="1 2">
    <name type="scientific">Rozella allomycis (strain CSF55)</name>
    <dbReference type="NCBI Taxonomy" id="988480"/>
    <lineage>
        <taxon>Eukaryota</taxon>
        <taxon>Fungi</taxon>
        <taxon>Fungi incertae sedis</taxon>
        <taxon>Cryptomycota</taxon>
        <taxon>Cryptomycota incertae sedis</taxon>
        <taxon>Rozella</taxon>
    </lineage>
</organism>
<name>A0A075AP33_ROZAC</name>
<gene>
    <name evidence="1" type="ORF">O9G_000178</name>
</gene>
<dbReference type="HOGENOM" id="CLU_2134971_0_0_1"/>
<dbReference type="AlphaFoldDB" id="A0A075AP33"/>
<dbReference type="Proteomes" id="UP000030755">
    <property type="component" value="Unassembled WGS sequence"/>
</dbReference>
<protein>
    <submittedName>
        <fullName evidence="1">Uncharacterized protein</fullName>
    </submittedName>
</protein>
<reference evidence="1 2" key="1">
    <citation type="journal article" date="2013" name="Curr. Biol.">
        <title>Shared signatures of parasitism and phylogenomics unite Cryptomycota and microsporidia.</title>
        <authorList>
            <person name="James T.Y."/>
            <person name="Pelin A."/>
            <person name="Bonen L."/>
            <person name="Ahrendt S."/>
            <person name="Sain D."/>
            <person name="Corradi N."/>
            <person name="Stajich J.E."/>
        </authorList>
    </citation>
    <scope>NUCLEOTIDE SEQUENCE [LARGE SCALE GENOMIC DNA]</scope>
    <source>
        <strain evidence="1 2">CSF55</strain>
    </source>
</reference>